<reference evidence="2" key="1">
    <citation type="submission" date="2018-02" db="EMBL/GenBank/DDBJ databases">
        <authorList>
            <person name="Miller M."/>
            <person name="Deiulio A."/>
            <person name="Douthitt C."/>
            <person name="McMahon J."/>
            <person name="Holland C."/>
            <person name="Wiersma-Koch H."/>
            <person name="Turechek W."/>
            <person name="D'Elia T."/>
        </authorList>
    </citation>
    <scope>NUCLEOTIDE SEQUENCE [LARGE SCALE GENOMIC DNA]</scope>
</reference>
<sequence>MSNRLDRSLGVKPVEYHPISKKAAPQPKGFTLKVKTVIMVMLIAITAAALYQSSGCVQGVRCTD</sequence>
<keyword evidence="1" id="KW-0472">Membrane</keyword>
<accession>A0A2P1JUQ9</accession>
<gene>
    <name evidence="2" type="ORF">RIVERRIDER_7</name>
</gene>
<organism evidence="2 3">
    <name type="scientific">Xanthomonas phage RiverRider</name>
    <dbReference type="NCBI Taxonomy" id="2108116"/>
    <lineage>
        <taxon>Viruses</taxon>
        <taxon>Duplodnaviria</taxon>
        <taxon>Heunggongvirae</taxon>
        <taxon>Uroviricota</taxon>
        <taxon>Caudoviricetes</taxon>
        <taxon>Schitoviridae</taxon>
        <taxon>Riverridervirus</taxon>
        <taxon>Riverridervirus riverrider</taxon>
    </lineage>
</organism>
<dbReference type="Proteomes" id="UP000241502">
    <property type="component" value="Segment"/>
</dbReference>
<dbReference type="EMBL" id="MG983743">
    <property type="protein sequence ID" value="AVO23095.1"/>
    <property type="molecule type" value="Genomic_DNA"/>
</dbReference>
<evidence type="ECO:0000313" key="3">
    <source>
        <dbReference type="Proteomes" id="UP000241502"/>
    </source>
</evidence>
<evidence type="ECO:0000313" key="2">
    <source>
        <dbReference type="EMBL" id="AVO23095.1"/>
    </source>
</evidence>
<proteinExistence type="predicted"/>
<protein>
    <submittedName>
        <fullName evidence="2">Uncharacterized protein</fullName>
    </submittedName>
</protein>
<feature type="transmembrane region" description="Helical" evidence="1">
    <location>
        <begin position="30"/>
        <end position="51"/>
    </location>
</feature>
<name>A0A2P1JUQ9_9CAUD</name>
<keyword evidence="3" id="KW-1185">Reference proteome</keyword>
<keyword evidence="1" id="KW-1133">Transmembrane helix</keyword>
<evidence type="ECO:0000256" key="1">
    <source>
        <dbReference type="SAM" id="Phobius"/>
    </source>
</evidence>
<keyword evidence="1" id="KW-0812">Transmembrane</keyword>